<proteinExistence type="predicted"/>
<keyword evidence="2" id="KW-0175">Coiled coil</keyword>
<feature type="compositionally biased region" description="Basic and acidic residues" evidence="3">
    <location>
        <begin position="528"/>
        <end position="541"/>
    </location>
</feature>
<dbReference type="Gene3D" id="4.10.60.10">
    <property type="entry name" value="Zinc finger, CCHC-type"/>
    <property type="match status" value="1"/>
</dbReference>
<dbReference type="GO" id="GO:0008270">
    <property type="term" value="F:zinc ion binding"/>
    <property type="evidence" value="ECO:0007669"/>
    <property type="project" value="UniProtKB-KW"/>
</dbReference>
<reference evidence="5" key="2">
    <citation type="submission" date="2020-06" db="EMBL/GenBank/DDBJ databases">
        <title>Helianthus annuus Genome sequencing and assembly Release 2.</title>
        <authorList>
            <person name="Gouzy J."/>
            <person name="Langlade N."/>
            <person name="Munos S."/>
        </authorList>
    </citation>
    <scope>NUCLEOTIDE SEQUENCE</scope>
    <source>
        <tissue evidence="5">Leaves</tissue>
    </source>
</reference>
<dbReference type="InterPro" id="IPR001878">
    <property type="entry name" value="Znf_CCHC"/>
</dbReference>
<feature type="compositionally biased region" description="Basic and acidic residues" evidence="3">
    <location>
        <begin position="808"/>
        <end position="824"/>
    </location>
</feature>
<feature type="region of interest" description="Disordered" evidence="3">
    <location>
        <begin position="700"/>
        <end position="759"/>
    </location>
</feature>
<evidence type="ECO:0000259" key="4">
    <source>
        <dbReference type="PROSITE" id="PS50158"/>
    </source>
</evidence>
<dbReference type="InterPro" id="IPR036875">
    <property type="entry name" value="Znf_CCHC_sf"/>
</dbReference>
<reference evidence="5" key="1">
    <citation type="journal article" date="2017" name="Nature">
        <title>The sunflower genome provides insights into oil metabolism, flowering and Asterid evolution.</title>
        <authorList>
            <person name="Badouin H."/>
            <person name="Gouzy J."/>
            <person name="Grassa C.J."/>
            <person name="Murat F."/>
            <person name="Staton S.E."/>
            <person name="Cottret L."/>
            <person name="Lelandais-Briere C."/>
            <person name="Owens G.L."/>
            <person name="Carrere S."/>
            <person name="Mayjonade B."/>
            <person name="Legrand L."/>
            <person name="Gill N."/>
            <person name="Kane N.C."/>
            <person name="Bowers J.E."/>
            <person name="Hubner S."/>
            <person name="Bellec A."/>
            <person name="Berard A."/>
            <person name="Berges H."/>
            <person name="Blanchet N."/>
            <person name="Boniface M.C."/>
            <person name="Brunel D."/>
            <person name="Catrice O."/>
            <person name="Chaidir N."/>
            <person name="Claudel C."/>
            <person name="Donnadieu C."/>
            <person name="Faraut T."/>
            <person name="Fievet G."/>
            <person name="Helmstetter N."/>
            <person name="King M."/>
            <person name="Knapp S.J."/>
            <person name="Lai Z."/>
            <person name="Le Paslier M.C."/>
            <person name="Lippi Y."/>
            <person name="Lorenzon L."/>
            <person name="Mandel J.R."/>
            <person name="Marage G."/>
            <person name="Marchand G."/>
            <person name="Marquand E."/>
            <person name="Bret-Mestries E."/>
            <person name="Morien E."/>
            <person name="Nambeesan S."/>
            <person name="Nguyen T."/>
            <person name="Pegot-Espagnet P."/>
            <person name="Pouilly N."/>
            <person name="Raftis F."/>
            <person name="Sallet E."/>
            <person name="Schiex T."/>
            <person name="Thomas J."/>
            <person name="Vandecasteele C."/>
            <person name="Vares D."/>
            <person name="Vear F."/>
            <person name="Vautrin S."/>
            <person name="Crespi M."/>
            <person name="Mangin B."/>
            <person name="Burke J.M."/>
            <person name="Salse J."/>
            <person name="Munos S."/>
            <person name="Vincourt P."/>
            <person name="Rieseberg L.H."/>
            <person name="Langlade N.B."/>
        </authorList>
    </citation>
    <scope>NUCLEOTIDE SEQUENCE</scope>
    <source>
        <tissue evidence="5">Leaves</tissue>
    </source>
</reference>
<dbReference type="AlphaFoldDB" id="A0A9K3DNM4"/>
<dbReference type="Pfam" id="PF00098">
    <property type="entry name" value="zf-CCHC"/>
    <property type="match status" value="1"/>
</dbReference>
<dbReference type="EMBL" id="MNCJ02000332">
    <property type="protein sequence ID" value="KAF5757568.1"/>
    <property type="molecule type" value="Genomic_DNA"/>
</dbReference>
<gene>
    <name evidence="5" type="ORF">HanXRQr2_Chr17g0828281</name>
</gene>
<evidence type="ECO:0000313" key="5">
    <source>
        <dbReference type="EMBL" id="KAF5757568.1"/>
    </source>
</evidence>
<dbReference type="PROSITE" id="PS50158">
    <property type="entry name" value="ZF_CCHC"/>
    <property type="match status" value="1"/>
</dbReference>
<keyword evidence="1" id="KW-0863">Zinc-finger</keyword>
<accession>A0A9K3DNM4</accession>
<sequence>MDEEFYNAFATPVTPITLAQNTMLENETGTMQKPPKLMNIEEYKGWEGRFENWVQANYLDAWECVETKHVRPTNDDEEEIAIKDMSIDDKKKYKDEKMMLSLLQQVVKEDIMILLQHNGSAYSIWKALKSKFVGCQEMVKNKKSLLKKEFDLFRALKNESTKQIIKRYCNLLLIEKLADALPHETWGTYLMILRNKKGFSNLALSKFIEKIEAQEIEQRKISRMKDFDGEQDIGLYYKAGLNDKSTNLSPKIETAFNAKNSSGSSSKGSNSNTSFSSYPSFDPNISTKKNGKKLQCNIVSNLEDDQDYTEEIAKSHMSLLGTVLESYGSFVAGRIGNPMLTKEDYDQIDAEEMELMDIKWCLASVLRRAEKFKQITGRDDLREANVSTLGFDKSKVTCFHCREKGHFKRECTNREASGAQNPFKNNDYYRKAIYHQVAQQSHQQEPQVAHGRKVIEESSKRACMVNQDEKKPSTEFNWDKYIPADGKACLIDQDDEKLPKGFNWEGFSWDDYDPNKTSSHKAFNGTTLKDDGRSDSEDEKAKKKKKKIKTPVSSDDEVVPVVRRKVKEVPAFKIDEEAVAKKSPVICENCEAMKKQNSSLIHNMNRLKESYDVLNKAMNMYNDTSEEHATTIKTLQGAFMIKQKVVNNYIEKCAALEQKLEAQRIETERVNRLLKSYSCTSYVLDRIYPTVEGMKAFEDEEVTKEQKVSEEKTHEKKTEKKNDTKKKIDKKNSGKKQGVSYNKCPPPLENGYLPRNPNSERVQKATNLQWESESSVNWPESIDVMFTSSDTDRQSQLMKIVVDHVLDNDETEESKLESMSESKSESSTPGQNEKQGKRVYDKEFLLSKSNLNDETFKVAYTLNDSDKLYSDEELR</sequence>
<feature type="domain" description="CCHC-type" evidence="4">
    <location>
        <begin position="398"/>
        <end position="413"/>
    </location>
</feature>
<feature type="compositionally biased region" description="Polar residues" evidence="3">
    <location>
        <begin position="518"/>
        <end position="527"/>
    </location>
</feature>
<keyword evidence="1" id="KW-0862">Zinc</keyword>
<feature type="compositionally biased region" description="Basic and acidic residues" evidence="3">
    <location>
        <begin position="703"/>
        <end position="732"/>
    </location>
</feature>
<feature type="region of interest" description="Disordered" evidence="3">
    <location>
        <begin position="518"/>
        <end position="554"/>
    </location>
</feature>
<dbReference type="SMART" id="SM00343">
    <property type="entry name" value="ZnF_C2HC"/>
    <property type="match status" value="1"/>
</dbReference>
<evidence type="ECO:0000256" key="1">
    <source>
        <dbReference type="PROSITE-ProRule" id="PRU00047"/>
    </source>
</evidence>
<keyword evidence="6" id="KW-1185">Reference proteome</keyword>
<name>A0A9K3DNM4_HELAN</name>
<feature type="region of interest" description="Disordered" evidence="3">
    <location>
        <begin position="257"/>
        <end position="276"/>
    </location>
</feature>
<dbReference type="Proteomes" id="UP000215914">
    <property type="component" value="Unassembled WGS sequence"/>
</dbReference>
<evidence type="ECO:0000256" key="3">
    <source>
        <dbReference type="SAM" id="MobiDB-lite"/>
    </source>
</evidence>
<evidence type="ECO:0000313" key="6">
    <source>
        <dbReference type="Proteomes" id="UP000215914"/>
    </source>
</evidence>
<protein>
    <submittedName>
        <fullName evidence="5">Transcription factor interactor and regulator CCHC(Zn) family</fullName>
    </submittedName>
</protein>
<keyword evidence="1" id="KW-0479">Metal-binding</keyword>
<comment type="caution">
    <text evidence="5">The sequence shown here is derived from an EMBL/GenBank/DDBJ whole genome shotgun (WGS) entry which is preliminary data.</text>
</comment>
<organism evidence="5 6">
    <name type="scientific">Helianthus annuus</name>
    <name type="common">Common sunflower</name>
    <dbReference type="NCBI Taxonomy" id="4232"/>
    <lineage>
        <taxon>Eukaryota</taxon>
        <taxon>Viridiplantae</taxon>
        <taxon>Streptophyta</taxon>
        <taxon>Embryophyta</taxon>
        <taxon>Tracheophyta</taxon>
        <taxon>Spermatophyta</taxon>
        <taxon>Magnoliopsida</taxon>
        <taxon>eudicotyledons</taxon>
        <taxon>Gunneridae</taxon>
        <taxon>Pentapetalae</taxon>
        <taxon>asterids</taxon>
        <taxon>campanulids</taxon>
        <taxon>Asterales</taxon>
        <taxon>Asteraceae</taxon>
        <taxon>Asteroideae</taxon>
        <taxon>Heliantheae alliance</taxon>
        <taxon>Heliantheae</taxon>
        <taxon>Helianthus</taxon>
    </lineage>
</organism>
<evidence type="ECO:0000256" key="2">
    <source>
        <dbReference type="SAM" id="Coils"/>
    </source>
</evidence>
<feature type="region of interest" description="Disordered" evidence="3">
    <location>
        <begin position="808"/>
        <end position="839"/>
    </location>
</feature>
<feature type="coiled-coil region" evidence="2">
    <location>
        <begin position="590"/>
        <end position="673"/>
    </location>
</feature>
<dbReference type="SUPFAM" id="SSF57756">
    <property type="entry name" value="Retrovirus zinc finger-like domains"/>
    <property type="match status" value="1"/>
</dbReference>
<dbReference type="Gramene" id="mRNA:HanXRQr2_Chr17g0828281">
    <property type="protein sequence ID" value="mRNA:HanXRQr2_Chr17g0828281"/>
    <property type="gene ID" value="HanXRQr2_Chr17g0828281"/>
</dbReference>
<dbReference type="GO" id="GO:0003676">
    <property type="term" value="F:nucleic acid binding"/>
    <property type="evidence" value="ECO:0007669"/>
    <property type="project" value="InterPro"/>
</dbReference>